<feature type="compositionally biased region" description="Low complexity" evidence="1">
    <location>
        <begin position="173"/>
        <end position="210"/>
    </location>
</feature>
<proteinExistence type="predicted"/>
<sequence>MAPLPAKLDEWDHASFIKRPLSSWDEAEVKELFASRSGGNKKAHNPTREFWPKYFNWPDDTKLHTVFMRVVEALCDIWEETTGEIKLKGYKSNTNSGRDARAELEERIVSGALPELHDLFVTGLANSTGPAWLINYAYSGPGKWNVDCALQRFIADAYTFATKGGKQISDKPASTSATTSATATATSSSTTSATSSASISATASTTASTAEDNDNDHPMEDADEPEDVDNTATAMTADNQRDHTSTKDATFPDETVSNSDIHDDIEAPGTDLDASTTSTHPGADTGGINLAIRHVYSDTDPATGNHYSDAVHLHLSHFPPLPTENALTITAFRVAIGLRPDLVLHYTDPQAPSTPVPIQDDATLYNLFEACASGPATERWLDQDGQQREARGMRLYTADDVGVLERYLAFLAWKEQMAPMPVEGRITGESRAIGAGPRHRATMVGGGEVGGGGEGEGRRLRRHL</sequence>
<feature type="compositionally biased region" description="Gly residues" evidence="1">
    <location>
        <begin position="444"/>
        <end position="454"/>
    </location>
</feature>
<dbReference type="Proteomes" id="UP000308133">
    <property type="component" value="Unassembled WGS sequence"/>
</dbReference>
<comment type="caution">
    <text evidence="2">The sequence shown here is derived from an EMBL/GenBank/DDBJ whole genome shotgun (WGS) entry which is preliminary data.</text>
</comment>
<feature type="region of interest" description="Disordered" evidence="1">
    <location>
        <begin position="165"/>
        <end position="286"/>
    </location>
</feature>
<feature type="region of interest" description="Disordered" evidence="1">
    <location>
        <begin position="437"/>
        <end position="464"/>
    </location>
</feature>
<name>A0A4U7AWN9_9PEZI</name>
<evidence type="ECO:0000313" key="3">
    <source>
        <dbReference type="Proteomes" id="UP000308133"/>
    </source>
</evidence>
<reference evidence="2 3" key="1">
    <citation type="submission" date="2018-02" db="EMBL/GenBank/DDBJ databases">
        <title>Draft genome sequences of Elsinoe sp., causing black scab on jojoba.</title>
        <authorList>
            <person name="Stodart B."/>
            <person name="Jeffress S."/>
            <person name="Ash G."/>
            <person name="Arun Chinnappa K."/>
        </authorList>
    </citation>
    <scope>NUCLEOTIDE SEQUENCE [LARGE SCALE GENOMIC DNA]</scope>
    <source>
        <strain evidence="2 3">Hillstone_2</strain>
    </source>
</reference>
<evidence type="ECO:0000313" key="2">
    <source>
        <dbReference type="EMBL" id="TKX22943.1"/>
    </source>
</evidence>
<organism evidence="2 3">
    <name type="scientific">Elsinoe australis</name>
    <dbReference type="NCBI Taxonomy" id="40998"/>
    <lineage>
        <taxon>Eukaryota</taxon>
        <taxon>Fungi</taxon>
        <taxon>Dikarya</taxon>
        <taxon>Ascomycota</taxon>
        <taxon>Pezizomycotina</taxon>
        <taxon>Dothideomycetes</taxon>
        <taxon>Dothideomycetidae</taxon>
        <taxon>Myriangiales</taxon>
        <taxon>Elsinoaceae</taxon>
        <taxon>Elsinoe</taxon>
    </lineage>
</organism>
<evidence type="ECO:0000256" key="1">
    <source>
        <dbReference type="SAM" id="MobiDB-lite"/>
    </source>
</evidence>
<gene>
    <name evidence="2" type="ORF">C1H76_4979</name>
</gene>
<dbReference type="AlphaFoldDB" id="A0A4U7AWN9"/>
<protein>
    <submittedName>
        <fullName evidence="2">Uncharacterized protein</fullName>
    </submittedName>
</protein>
<accession>A0A4U7AWN9</accession>
<dbReference type="EMBL" id="PTQR01000060">
    <property type="protein sequence ID" value="TKX22943.1"/>
    <property type="molecule type" value="Genomic_DNA"/>
</dbReference>